<dbReference type="SUPFAM" id="SSF109854">
    <property type="entry name" value="DinB/YfiT-like putative metalloenzymes"/>
    <property type="match status" value="1"/>
</dbReference>
<dbReference type="RefSeq" id="WP_146859520.1">
    <property type="nucleotide sequence ID" value="NZ_BKAU01000001.1"/>
</dbReference>
<organism evidence="2 3">
    <name type="scientific">Chitinophaga cymbidii</name>
    <dbReference type="NCBI Taxonomy" id="1096750"/>
    <lineage>
        <taxon>Bacteria</taxon>
        <taxon>Pseudomonadati</taxon>
        <taxon>Bacteroidota</taxon>
        <taxon>Chitinophagia</taxon>
        <taxon>Chitinophagales</taxon>
        <taxon>Chitinophagaceae</taxon>
        <taxon>Chitinophaga</taxon>
    </lineage>
</organism>
<dbReference type="InterPro" id="IPR024775">
    <property type="entry name" value="DinB-like"/>
</dbReference>
<dbReference type="OrthoDB" id="1524454at2"/>
<dbReference type="InterPro" id="IPR034660">
    <property type="entry name" value="DinB/YfiT-like"/>
</dbReference>
<evidence type="ECO:0000313" key="2">
    <source>
        <dbReference type="EMBL" id="GEP95343.1"/>
    </source>
</evidence>
<feature type="domain" description="DinB-like" evidence="1">
    <location>
        <begin position="23"/>
        <end position="183"/>
    </location>
</feature>
<dbReference type="Pfam" id="PF12867">
    <property type="entry name" value="DinB_2"/>
    <property type="match status" value="1"/>
</dbReference>
<dbReference type="Proteomes" id="UP000321436">
    <property type="component" value="Unassembled WGS sequence"/>
</dbReference>
<name>A0A512RI15_9BACT</name>
<protein>
    <recommendedName>
        <fullName evidence="1">DinB-like domain-containing protein</fullName>
    </recommendedName>
</protein>
<reference evidence="2 3" key="1">
    <citation type="submission" date="2019-07" db="EMBL/GenBank/DDBJ databases">
        <title>Whole genome shotgun sequence of Chitinophaga cymbidii NBRC 109752.</title>
        <authorList>
            <person name="Hosoyama A."/>
            <person name="Uohara A."/>
            <person name="Ohji S."/>
            <person name="Ichikawa N."/>
        </authorList>
    </citation>
    <scope>NUCLEOTIDE SEQUENCE [LARGE SCALE GENOMIC DNA]</scope>
    <source>
        <strain evidence="2 3">NBRC 109752</strain>
    </source>
</reference>
<evidence type="ECO:0000259" key="1">
    <source>
        <dbReference type="Pfam" id="PF12867"/>
    </source>
</evidence>
<keyword evidence="3" id="KW-1185">Reference proteome</keyword>
<proteinExistence type="predicted"/>
<dbReference type="Gene3D" id="1.20.120.450">
    <property type="entry name" value="dinb family like domain"/>
    <property type="match status" value="1"/>
</dbReference>
<sequence>MPSFNTHALLQDLRSDVNAILNVTHTRIKDQPEAVNLQQPASGKWSAVQCLVHLNGYGRYYIPQLQAALQKGEQKQLAARPVFRSSWLGNYFTSLMKPQEDGALRSTMQAPKGYRPAPEADAQAVIAEFVQQQQQLLELLDRAEKTDIARLKVPTSLSKFIRLSTGDTLRFLIAHEQRHMLQALRALLVVTGSSATAISMQSLSGEVR</sequence>
<comment type="caution">
    <text evidence="2">The sequence shown here is derived from an EMBL/GenBank/DDBJ whole genome shotgun (WGS) entry which is preliminary data.</text>
</comment>
<gene>
    <name evidence="2" type="ORF">CCY01nite_16030</name>
</gene>
<dbReference type="AlphaFoldDB" id="A0A512RI15"/>
<evidence type="ECO:0000313" key="3">
    <source>
        <dbReference type="Proteomes" id="UP000321436"/>
    </source>
</evidence>
<dbReference type="EMBL" id="BKAU01000001">
    <property type="protein sequence ID" value="GEP95343.1"/>
    <property type="molecule type" value="Genomic_DNA"/>
</dbReference>
<accession>A0A512RI15</accession>